<sequence length="213" mass="23092">LPNYMNGGVAGPLLDQDPNNLCGADCMGQGGIGYDSITTKRDVTLDDPADSLPLERIYNKGPLLTIAMALFGEGSFVANRVTWPDAYSGINGTRRNAGVCVDMAPLSSLLTDRWGQTKRTFSLNRCITNGMSGHGFAGLQAELADWTDNFIDNDERTVIGMVRYGLVWRSNHTKPAAYIITGLVLPPAAAINYNLERSERDLFANRSGIASMK</sequence>
<feature type="non-terminal residue" evidence="1">
    <location>
        <position position="1"/>
    </location>
</feature>
<evidence type="ECO:0000313" key="2">
    <source>
        <dbReference type="Proteomes" id="UP000308768"/>
    </source>
</evidence>
<dbReference type="EMBL" id="NAJN01003868">
    <property type="protein sequence ID" value="TKA34507.1"/>
    <property type="molecule type" value="Genomic_DNA"/>
</dbReference>
<comment type="caution">
    <text evidence="1">The sequence shown here is derived from an EMBL/GenBank/DDBJ whole genome shotgun (WGS) entry which is preliminary data.</text>
</comment>
<protein>
    <submittedName>
        <fullName evidence="1">Uncharacterized protein</fullName>
    </submittedName>
</protein>
<reference evidence="1 2" key="1">
    <citation type="submission" date="2017-03" db="EMBL/GenBank/DDBJ databases">
        <title>Genomes of endolithic fungi from Antarctica.</title>
        <authorList>
            <person name="Coleine C."/>
            <person name="Masonjones S."/>
            <person name="Stajich J.E."/>
        </authorList>
    </citation>
    <scope>NUCLEOTIDE SEQUENCE [LARGE SCALE GENOMIC DNA]</scope>
    <source>
        <strain evidence="1 2">CCFEE 5187</strain>
    </source>
</reference>
<proteinExistence type="predicted"/>
<organism evidence="1 2">
    <name type="scientific">Cryomyces minteri</name>
    <dbReference type="NCBI Taxonomy" id="331657"/>
    <lineage>
        <taxon>Eukaryota</taxon>
        <taxon>Fungi</taxon>
        <taxon>Dikarya</taxon>
        <taxon>Ascomycota</taxon>
        <taxon>Pezizomycotina</taxon>
        <taxon>Dothideomycetes</taxon>
        <taxon>Dothideomycetes incertae sedis</taxon>
        <taxon>Cryomyces</taxon>
    </lineage>
</organism>
<accession>A0A4U0UGL9</accession>
<dbReference type="OrthoDB" id="5381672at2759"/>
<evidence type="ECO:0000313" key="1">
    <source>
        <dbReference type="EMBL" id="TKA34507.1"/>
    </source>
</evidence>
<keyword evidence="2" id="KW-1185">Reference proteome</keyword>
<dbReference type="Proteomes" id="UP000308768">
    <property type="component" value="Unassembled WGS sequence"/>
</dbReference>
<name>A0A4U0UGL9_9PEZI</name>
<dbReference type="AlphaFoldDB" id="A0A4U0UGL9"/>
<gene>
    <name evidence="1" type="ORF">B0A49_13230</name>
</gene>